<comment type="similarity">
    <text evidence="6 19">In the N-terminal section; belongs to the DHBP synthase family.</text>
</comment>
<keyword evidence="12 19" id="KW-0460">Magnesium</keyword>
<comment type="cofactor">
    <cofactor evidence="19">
        <name>Zn(2+)</name>
        <dbReference type="ChEBI" id="CHEBI:29105"/>
    </cofactor>
    <text evidence="19">Binds 1 zinc ion per subunit.</text>
</comment>
<feature type="region of interest" description="DHBP synthase" evidence="19">
    <location>
        <begin position="1"/>
        <end position="217"/>
    </location>
</feature>
<feature type="binding site" evidence="19">
    <location>
        <position position="374"/>
    </location>
    <ligand>
        <name>GTP</name>
        <dbReference type="ChEBI" id="CHEBI:37565"/>
    </ligand>
</feature>
<dbReference type="GO" id="GO:0008270">
    <property type="term" value="F:zinc ion binding"/>
    <property type="evidence" value="ECO:0007669"/>
    <property type="project" value="UniProtKB-UniRule"/>
</dbReference>
<dbReference type="PIRSF" id="PIRSF001259">
    <property type="entry name" value="RibA"/>
    <property type="match status" value="1"/>
</dbReference>
<feature type="binding site" evidence="19">
    <location>
        <begin position="269"/>
        <end position="273"/>
    </location>
    <ligand>
        <name>GTP</name>
        <dbReference type="ChEBI" id="CHEBI:37565"/>
    </ligand>
</feature>
<keyword evidence="11 19" id="KW-0862">Zinc</keyword>
<dbReference type="EC" id="3.5.4.25" evidence="19"/>
<feature type="binding site" evidence="19">
    <location>
        <begin position="43"/>
        <end position="44"/>
    </location>
    <ligand>
        <name>D-ribulose 5-phosphate</name>
        <dbReference type="ChEBI" id="CHEBI:58121"/>
    </ligand>
</feature>
<feature type="active site" description="Nucleophile; for GTP cyclohydrolase activity" evidence="19">
    <location>
        <position position="348"/>
    </location>
</feature>
<dbReference type="GO" id="GO:0005829">
    <property type="term" value="C:cytosol"/>
    <property type="evidence" value="ECO:0007669"/>
    <property type="project" value="TreeGrafter"/>
</dbReference>
<dbReference type="SUPFAM" id="SSF142695">
    <property type="entry name" value="RibA-like"/>
    <property type="match status" value="1"/>
</dbReference>
<feature type="binding site" evidence="19">
    <location>
        <position position="290"/>
    </location>
    <ligand>
        <name>GTP</name>
        <dbReference type="ChEBI" id="CHEBI:37565"/>
    </ligand>
</feature>
<dbReference type="InterPro" id="IPR036144">
    <property type="entry name" value="RibA-like_sf"/>
</dbReference>
<evidence type="ECO:0000256" key="19">
    <source>
        <dbReference type="HAMAP-Rule" id="MF_01283"/>
    </source>
</evidence>
<protein>
    <recommendedName>
        <fullName evidence="19">Riboflavin biosynthesis protein RibBA</fullName>
    </recommendedName>
    <domain>
        <recommendedName>
            <fullName evidence="19">3,4-dihydroxy-2-butanone 4-phosphate synthase</fullName>
            <shortName evidence="19">DHBP synthase</shortName>
            <ecNumber evidence="19">4.1.99.12</ecNumber>
        </recommendedName>
    </domain>
    <domain>
        <recommendedName>
            <fullName evidence="19">GTP cyclohydrolase-2</fullName>
            <ecNumber evidence="19">3.5.4.25</ecNumber>
        </recommendedName>
        <alternativeName>
            <fullName evidence="19">GTP cyclohydrolase II</fullName>
        </alternativeName>
    </domain>
</protein>
<reference evidence="21 22" key="1">
    <citation type="submission" date="2018-05" db="EMBL/GenBank/DDBJ databases">
        <title>A metagenomic window into the 2 km-deep terrestrial subsurface aquifer revealed taxonomically and functionally diverse microbial community comprising novel uncultured bacterial lineages.</title>
        <authorList>
            <person name="Kadnikov V.V."/>
            <person name="Mardanov A.V."/>
            <person name="Beletsky A.V."/>
            <person name="Banks D."/>
            <person name="Pimenov N.V."/>
            <person name="Frank Y.A."/>
            <person name="Karnachuk O.V."/>
            <person name="Ravin N.V."/>
        </authorList>
    </citation>
    <scope>NUCLEOTIDE SEQUENCE [LARGE SCALE GENOMIC DNA]</scope>
    <source>
        <strain evidence="21">BY</strain>
    </source>
</reference>
<organism evidence="21 22">
    <name type="scientific">Sumerlaea chitinivorans</name>
    <dbReference type="NCBI Taxonomy" id="2250252"/>
    <lineage>
        <taxon>Bacteria</taxon>
        <taxon>Candidatus Sumerlaeota</taxon>
        <taxon>Candidatus Sumerlaeia</taxon>
        <taxon>Candidatus Sumerlaeales</taxon>
        <taxon>Candidatus Sumerlaeaceae</taxon>
        <taxon>Candidatus Sumerlaea</taxon>
    </lineage>
</organism>
<comment type="caution">
    <text evidence="19">Lacks conserved residue(s) required for the propagation of feature annotation.</text>
</comment>
<dbReference type="SUPFAM" id="SSF55821">
    <property type="entry name" value="YrdC/RibB"/>
    <property type="match status" value="1"/>
</dbReference>
<dbReference type="EC" id="4.1.99.12" evidence="19"/>
<comment type="pathway">
    <text evidence="5 19">Cofactor biosynthesis; riboflavin biosynthesis; 2-hydroxy-3-oxobutyl phosphate from D-ribulose 5-phosphate: step 1/1.</text>
</comment>
<comment type="catalytic activity">
    <reaction evidence="18 19">
        <text>GTP + 4 H2O = 2,5-diamino-6-hydroxy-4-(5-phosphoribosylamino)-pyrimidine + formate + 2 phosphate + 3 H(+)</text>
        <dbReference type="Rhea" id="RHEA:23704"/>
        <dbReference type="ChEBI" id="CHEBI:15377"/>
        <dbReference type="ChEBI" id="CHEBI:15378"/>
        <dbReference type="ChEBI" id="CHEBI:15740"/>
        <dbReference type="ChEBI" id="CHEBI:37565"/>
        <dbReference type="ChEBI" id="CHEBI:43474"/>
        <dbReference type="ChEBI" id="CHEBI:58614"/>
        <dbReference type="EC" id="3.5.4.25"/>
    </reaction>
</comment>
<gene>
    <name evidence="19" type="primary">ribBA</name>
    <name evidence="21" type="ORF">BRCON_0581</name>
</gene>
<comment type="function">
    <text evidence="17 19">Catalyzes the conversion of GTP to 2,5-diamino-6-ribosylamino-4(3H)-pyrimidinone 5'-phosphate (DARP), formate and pyrophosphate.</text>
</comment>
<feature type="binding site" evidence="19">
    <location>
        <position position="285"/>
    </location>
    <ligand>
        <name>Zn(2+)</name>
        <dbReference type="ChEBI" id="CHEBI:29105"/>
        <note>catalytic</note>
    </ligand>
</feature>
<evidence type="ECO:0000256" key="1">
    <source>
        <dbReference type="ARBA" id="ARBA00000141"/>
    </source>
</evidence>
<keyword evidence="7 19" id="KW-0686">Riboflavin biosynthesis</keyword>
<feature type="binding site" evidence="19">
    <location>
        <position position="334"/>
    </location>
    <ligand>
        <name>GTP</name>
        <dbReference type="ChEBI" id="CHEBI:37565"/>
    </ligand>
</feature>
<comment type="cofactor">
    <cofactor evidence="2">
        <name>Mn(2+)</name>
        <dbReference type="ChEBI" id="CHEBI:29035"/>
    </cofactor>
</comment>
<evidence type="ECO:0000256" key="17">
    <source>
        <dbReference type="ARBA" id="ARBA00043932"/>
    </source>
</evidence>
<evidence type="ECO:0000256" key="13">
    <source>
        <dbReference type="ARBA" id="ARBA00023134"/>
    </source>
</evidence>
<comment type="pathway">
    <text evidence="4 19">Cofactor biosynthesis; riboflavin biosynthesis; 5-amino-6-(D-ribitylamino)uracil from GTP: step 1/4.</text>
</comment>
<keyword evidence="16 19" id="KW-0511">Multifunctional enzyme</keyword>
<dbReference type="InterPro" id="IPR016299">
    <property type="entry name" value="Riboflavin_synth_RibBA"/>
</dbReference>
<sequence>MQDPTKAQPTESEANPHVFATVEEAIELFRRGEMLILVDDEDRENEGDLVFAAQHVTPEKINFMAKHGRGLICLATTRERLEALGLKPLVRQNTSRFGTNFYEPVDAVEGTTTGISASDRATTIRLCVDPNTRPQDLARPGHLQTLGARDGGVLERAGQTEGVVDLAKLAGLFPAGVLCEIMNDDGTMARMPQLERFALEHGLKIVTVRDIIEYRLRTERLVKPVVTVPLRNDYGEWQLTYYVAWNGEGHLALVMGDLEEHRERGVLVRVHSQCFTGDTLGSYRCDCGPQLHSAMRQIAEEGCGVVLYLHQEGRGIGLKNKLLAYKMQDEGLDTVEANEALGFKPDLREYGVGAQILRDLGLTRIRLLTNNPKKIVGISGYGLEIVERVPLVAGIHKFNQGYMLTKRDKLGHILD</sequence>
<dbReference type="HAMAP" id="MF_00179">
    <property type="entry name" value="RibA"/>
    <property type="match status" value="1"/>
</dbReference>
<feature type="site" description="Essential for DHBP synthase activity" evidence="19">
    <location>
        <position position="142"/>
    </location>
</feature>
<dbReference type="NCBIfam" id="TIGR00505">
    <property type="entry name" value="ribA"/>
    <property type="match status" value="1"/>
</dbReference>
<keyword evidence="8 19" id="KW-0479">Metal-binding</keyword>
<name>A0A2Z4Y3B7_SUMC1</name>
<dbReference type="CDD" id="cd00641">
    <property type="entry name" value="GTP_cyclohydro2"/>
    <property type="match status" value="1"/>
</dbReference>
<feature type="binding site" evidence="19">
    <location>
        <position position="44"/>
    </location>
    <ligand>
        <name>Mg(2+)</name>
        <dbReference type="ChEBI" id="CHEBI:18420"/>
        <label>2</label>
    </ligand>
</feature>
<dbReference type="InterPro" id="IPR017945">
    <property type="entry name" value="DHBP_synth_RibB-like_a/b_dom"/>
</dbReference>
<evidence type="ECO:0000256" key="15">
    <source>
        <dbReference type="ARBA" id="ARBA00023239"/>
    </source>
</evidence>
<feature type="region of interest" description="GTP cyclohydrolase II" evidence="19">
    <location>
        <begin position="218"/>
        <end position="415"/>
    </location>
</feature>
<keyword evidence="9 19" id="KW-0547">Nucleotide-binding</keyword>
<evidence type="ECO:0000256" key="8">
    <source>
        <dbReference type="ARBA" id="ARBA00022723"/>
    </source>
</evidence>
<feature type="binding site" evidence="19">
    <location>
        <position position="48"/>
    </location>
    <ligand>
        <name>D-ribulose 5-phosphate</name>
        <dbReference type="ChEBI" id="CHEBI:58121"/>
    </ligand>
</feature>
<dbReference type="GO" id="GO:0030145">
    <property type="term" value="F:manganese ion binding"/>
    <property type="evidence" value="ECO:0007669"/>
    <property type="project" value="UniProtKB-UniRule"/>
</dbReference>
<dbReference type="InterPro" id="IPR032677">
    <property type="entry name" value="GTP_cyclohydro_II"/>
</dbReference>
<evidence type="ECO:0000256" key="6">
    <source>
        <dbReference type="ARBA" id="ARBA00005520"/>
    </source>
</evidence>
<evidence type="ECO:0000256" key="10">
    <source>
        <dbReference type="ARBA" id="ARBA00022801"/>
    </source>
</evidence>
<dbReference type="EMBL" id="CP030759">
    <property type="protein sequence ID" value="AXA35358.1"/>
    <property type="molecule type" value="Genomic_DNA"/>
</dbReference>
<dbReference type="InterPro" id="IPR000422">
    <property type="entry name" value="DHBP_synthase_RibB"/>
</dbReference>
<dbReference type="GO" id="GO:0000287">
    <property type="term" value="F:magnesium ion binding"/>
    <property type="evidence" value="ECO:0007669"/>
    <property type="project" value="UniProtKB-UniRule"/>
</dbReference>
<comment type="similarity">
    <text evidence="19">In the C-terminal section; belongs to the GTP cyclohydrolase II family.</text>
</comment>
<evidence type="ECO:0000259" key="20">
    <source>
        <dbReference type="Pfam" id="PF00925"/>
    </source>
</evidence>
<feature type="binding site" evidence="19">
    <location>
        <position position="369"/>
    </location>
    <ligand>
        <name>GTP</name>
        <dbReference type="ChEBI" id="CHEBI:37565"/>
    </ligand>
</feature>
<dbReference type="FunFam" id="3.40.50.10990:FF:000001">
    <property type="entry name" value="Riboflavin biosynthesis protein RibBA"/>
    <property type="match status" value="1"/>
</dbReference>
<evidence type="ECO:0000256" key="9">
    <source>
        <dbReference type="ARBA" id="ARBA00022741"/>
    </source>
</evidence>
<keyword evidence="13 19" id="KW-0342">GTP-binding</keyword>
<dbReference type="NCBIfam" id="TIGR00506">
    <property type="entry name" value="ribB"/>
    <property type="match status" value="1"/>
</dbReference>
<dbReference type="Gene3D" id="3.90.870.10">
    <property type="entry name" value="DHBP synthase"/>
    <property type="match status" value="1"/>
</dbReference>
<comment type="catalytic activity">
    <reaction evidence="1 19">
        <text>D-ribulose 5-phosphate = (2S)-2-hydroxy-3-oxobutyl phosphate + formate + H(+)</text>
        <dbReference type="Rhea" id="RHEA:18457"/>
        <dbReference type="ChEBI" id="CHEBI:15378"/>
        <dbReference type="ChEBI" id="CHEBI:15740"/>
        <dbReference type="ChEBI" id="CHEBI:58121"/>
        <dbReference type="ChEBI" id="CHEBI:58830"/>
        <dbReference type="EC" id="4.1.99.12"/>
    </reaction>
</comment>
<accession>A0A2Z4Y3B7</accession>
<feature type="binding site" evidence="19">
    <location>
        <position position="44"/>
    </location>
    <ligand>
        <name>Mg(2+)</name>
        <dbReference type="ChEBI" id="CHEBI:18420"/>
        <label>1</label>
    </ligand>
</feature>
<dbReference type="GO" id="GO:0005525">
    <property type="term" value="F:GTP binding"/>
    <property type="evidence" value="ECO:0007669"/>
    <property type="project" value="UniProtKB-KW"/>
</dbReference>
<dbReference type="GO" id="GO:0008686">
    <property type="term" value="F:3,4-dihydroxy-2-butanone-4-phosphate synthase activity"/>
    <property type="evidence" value="ECO:0007669"/>
    <property type="project" value="UniProtKB-UniRule"/>
</dbReference>
<dbReference type="Proteomes" id="UP000262583">
    <property type="component" value="Chromosome"/>
</dbReference>
<evidence type="ECO:0000256" key="7">
    <source>
        <dbReference type="ARBA" id="ARBA00022619"/>
    </source>
</evidence>
<evidence type="ECO:0000313" key="21">
    <source>
        <dbReference type="EMBL" id="AXA35358.1"/>
    </source>
</evidence>
<feature type="site" description="Essential for DHBP synthase activity" evidence="19">
    <location>
        <position position="180"/>
    </location>
</feature>
<evidence type="ECO:0000256" key="5">
    <source>
        <dbReference type="ARBA" id="ARBA00004904"/>
    </source>
</evidence>
<evidence type="ECO:0000313" key="22">
    <source>
        <dbReference type="Proteomes" id="UP000262583"/>
    </source>
</evidence>
<keyword evidence="15 19" id="KW-0456">Lyase</keyword>
<feature type="binding site" evidence="19">
    <location>
        <begin position="312"/>
        <end position="314"/>
    </location>
    <ligand>
        <name>GTP</name>
        <dbReference type="ChEBI" id="CHEBI:37565"/>
    </ligand>
</feature>
<dbReference type="HAMAP" id="MF_00180">
    <property type="entry name" value="RibB"/>
    <property type="match status" value="1"/>
</dbReference>
<evidence type="ECO:0000256" key="18">
    <source>
        <dbReference type="ARBA" id="ARBA00049295"/>
    </source>
</evidence>
<evidence type="ECO:0000256" key="11">
    <source>
        <dbReference type="ARBA" id="ARBA00022833"/>
    </source>
</evidence>
<feature type="binding site" evidence="19">
    <location>
        <position position="287"/>
    </location>
    <ligand>
        <name>Zn(2+)</name>
        <dbReference type="ChEBI" id="CHEBI:29105"/>
        <note>catalytic</note>
    </ligand>
</feature>
<dbReference type="PANTHER" id="PTHR21327">
    <property type="entry name" value="GTP CYCLOHYDROLASE II-RELATED"/>
    <property type="match status" value="1"/>
</dbReference>
<comment type="function">
    <text evidence="3 19">Catalyzes the conversion of D-ribulose 5-phosphate to formate and 3,4-dihydroxy-2-butanone 4-phosphate.</text>
</comment>
<dbReference type="KEGG" id="schv:BRCON_0581"/>
<dbReference type="HAMAP" id="MF_01283">
    <property type="entry name" value="RibBA"/>
    <property type="match status" value="1"/>
</dbReference>
<feature type="binding site" evidence="19">
    <location>
        <position position="274"/>
    </location>
    <ligand>
        <name>Zn(2+)</name>
        <dbReference type="ChEBI" id="CHEBI:29105"/>
        <note>catalytic</note>
    </ligand>
</feature>
<comment type="cofactor">
    <cofactor evidence="19">
        <name>Mg(2+)</name>
        <dbReference type="ChEBI" id="CHEBI:18420"/>
    </cofactor>
    <cofactor evidence="19">
        <name>Mn(2+)</name>
        <dbReference type="ChEBI" id="CHEBI:29035"/>
    </cofactor>
    <text evidence="19">Binds 2 divalent metal cations per subunit. Magnesium or manganese.</text>
</comment>
<proteinExistence type="inferred from homology"/>
<dbReference type="UniPathway" id="UPA00275">
    <property type="reaction ID" value="UER00399"/>
</dbReference>
<dbReference type="NCBIfam" id="NF001591">
    <property type="entry name" value="PRK00393.1"/>
    <property type="match status" value="1"/>
</dbReference>
<dbReference type="AlphaFoldDB" id="A0A2Z4Y3B7"/>
<evidence type="ECO:0000256" key="3">
    <source>
        <dbReference type="ARBA" id="ARBA00002284"/>
    </source>
</evidence>
<feature type="binding site" evidence="19">
    <location>
        <position position="180"/>
    </location>
    <ligand>
        <name>D-ribulose 5-phosphate</name>
        <dbReference type="ChEBI" id="CHEBI:58121"/>
    </ligand>
</feature>
<evidence type="ECO:0000256" key="12">
    <source>
        <dbReference type="ARBA" id="ARBA00022842"/>
    </source>
</evidence>
<dbReference type="GO" id="GO:0009231">
    <property type="term" value="P:riboflavin biosynthetic process"/>
    <property type="evidence" value="ECO:0007669"/>
    <property type="project" value="UniProtKB-UniRule"/>
</dbReference>
<feature type="domain" description="GTP cyclohydrolase II" evidence="20">
    <location>
        <begin position="226"/>
        <end position="390"/>
    </location>
</feature>
<evidence type="ECO:0000256" key="4">
    <source>
        <dbReference type="ARBA" id="ARBA00004853"/>
    </source>
</evidence>
<keyword evidence="10 19" id="KW-0378">Hydrolase</keyword>
<dbReference type="Pfam" id="PF00925">
    <property type="entry name" value="GTP_cyclohydro2"/>
    <property type="match status" value="1"/>
</dbReference>
<dbReference type="PANTHER" id="PTHR21327:SF18">
    <property type="entry name" value="3,4-DIHYDROXY-2-BUTANONE 4-PHOSPHATE SYNTHASE"/>
    <property type="match status" value="1"/>
</dbReference>
<evidence type="ECO:0000256" key="16">
    <source>
        <dbReference type="ARBA" id="ARBA00023268"/>
    </source>
</evidence>
<dbReference type="Gene3D" id="3.40.50.10990">
    <property type="entry name" value="GTP cyclohydrolase II"/>
    <property type="match status" value="1"/>
</dbReference>
<dbReference type="GO" id="GO:0003935">
    <property type="term" value="F:GTP cyclohydrolase II activity"/>
    <property type="evidence" value="ECO:0007669"/>
    <property type="project" value="UniProtKB-UniRule"/>
</dbReference>
<dbReference type="Pfam" id="PF00926">
    <property type="entry name" value="DHBP_synthase"/>
    <property type="match status" value="1"/>
</dbReference>
<feature type="active site" description="Proton acceptor; for GTP cyclohydrolase activity" evidence="19">
    <location>
        <position position="346"/>
    </location>
</feature>
<evidence type="ECO:0000256" key="2">
    <source>
        <dbReference type="ARBA" id="ARBA00001936"/>
    </source>
</evidence>
<evidence type="ECO:0000256" key="14">
    <source>
        <dbReference type="ARBA" id="ARBA00023211"/>
    </source>
</evidence>
<dbReference type="InterPro" id="IPR000926">
    <property type="entry name" value="RibA"/>
</dbReference>
<keyword evidence="14 19" id="KW-0464">Manganese</keyword>
<dbReference type="FunFam" id="3.90.870.10:FF:000001">
    <property type="entry name" value="Riboflavin biosynthesis protein RibBA"/>
    <property type="match status" value="1"/>
</dbReference>